<keyword evidence="6" id="KW-1185">Reference proteome</keyword>
<dbReference type="CDD" id="cd09821">
    <property type="entry name" value="An_peroxidase_bacterial_2"/>
    <property type="match status" value="1"/>
</dbReference>
<dbReference type="PROSITE" id="PS00330">
    <property type="entry name" value="HEMOLYSIN_CALCIUM"/>
    <property type="match status" value="4"/>
</dbReference>
<dbReference type="GO" id="GO:0020037">
    <property type="term" value="F:heme binding"/>
    <property type="evidence" value="ECO:0007669"/>
    <property type="project" value="InterPro"/>
</dbReference>
<dbReference type="GO" id="GO:0004601">
    <property type="term" value="F:peroxidase activity"/>
    <property type="evidence" value="ECO:0007669"/>
    <property type="project" value="InterPro"/>
</dbReference>
<evidence type="ECO:0000256" key="4">
    <source>
        <dbReference type="SAM" id="MobiDB-lite"/>
    </source>
</evidence>
<dbReference type="InterPro" id="IPR011049">
    <property type="entry name" value="Serralysin-like_metalloprot_C"/>
</dbReference>
<dbReference type="InterPro" id="IPR018511">
    <property type="entry name" value="Hemolysin-typ_Ca-bd_CS"/>
</dbReference>
<dbReference type="InterPro" id="IPR001343">
    <property type="entry name" value="Hemolysn_Ca-bd"/>
</dbReference>
<evidence type="ECO:0000256" key="2">
    <source>
        <dbReference type="ARBA" id="ARBA00022525"/>
    </source>
</evidence>
<protein>
    <submittedName>
        <fullName evidence="5">Bifunctional hemolysin/adenylate cyclase</fullName>
    </submittedName>
</protein>
<dbReference type="PANTHER" id="PTHR11475:SF4">
    <property type="entry name" value="CHORION PEROXIDASE"/>
    <property type="match status" value="1"/>
</dbReference>
<dbReference type="Pfam" id="PF00353">
    <property type="entry name" value="HemolysinCabind"/>
    <property type="match status" value="10"/>
</dbReference>
<dbReference type="Proteomes" id="UP000192273">
    <property type="component" value="Chromosome"/>
</dbReference>
<keyword evidence="2" id="KW-0964">Secreted</keyword>
<dbReference type="GO" id="GO:0005509">
    <property type="term" value="F:calcium ion binding"/>
    <property type="evidence" value="ECO:0007669"/>
    <property type="project" value="InterPro"/>
</dbReference>
<dbReference type="GO" id="GO:0006979">
    <property type="term" value="P:response to oxidative stress"/>
    <property type="evidence" value="ECO:0007669"/>
    <property type="project" value="InterPro"/>
</dbReference>
<dbReference type="PRINTS" id="PR00313">
    <property type="entry name" value="CABNDNGRPT"/>
</dbReference>
<proteinExistence type="predicted"/>
<evidence type="ECO:0000313" key="6">
    <source>
        <dbReference type="Proteomes" id="UP000192273"/>
    </source>
</evidence>
<dbReference type="InterPro" id="IPR054720">
    <property type="entry name" value="HpiC1"/>
</dbReference>
<dbReference type="RefSeq" id="WP_198385531.1">
    <property type="nucleotide sequence ID" value="NZ_CP020474.1"/>
</dbReference>
<dbReference type="Pfam" id="PF03098">
    <property type="entry name" value="An_peroxidase"/>
    <property type="match status" value="5"/>
</dbReference>
<dbReference type="EMBL" id="CP020474">
    <property type="protein sequence ID" value="ARE84356.1"/>
    <property type="molecule type" value="Genomic_DNA"/>
</dbReference>
<dbReference type="SUPFAM" id="SSF51120">
    <property type="entry name" value="beta-Roll"/>
    <property type="match status" value="4"/>
</dbReference>
<dbReference type="Gene3D" id="2.150.10.10">
    <property type="entry name" value="Serralysin-like metalloprotease, C-terminal"/>
    <property type="match status" value="4"/>
</dbReference>
<dbReference type="GO" id="GO:0005576">
    <property type="term" value="C:extracellular region"/>
    <property type="evidence" value="ECO:0007669"/>
    <property type="project" value="UniProtKB-SubCell"/>
</dbReference>
<comment type="subcellular location">
    <subcellularLocation>
        <location evidence="1">Secreted</location>
    </subcellularLocation>
</comment>
<feature type="region of interest" description="Disordered" evidence="4">
    <location>
        <begin position="1966"/>
        <end position="1989"/>
    </location>
</feature>
<organism evidence="5 6">
    <name type="scientific">Roseovarius mucosus</name>
    <dbReference type="NCBI Taxonomy" id="215743"/>
    <lineage>
        <taxon>Bacteria</taxon>
        <taxon>Pseudomonadati</taxon>
        <taxon>Pseudomonadota</taxon>
        <taxon>Alphaproteobacteria</taxon>
        <taxon>Rhodobacterales</taxon>
        <taxon>Roseobacteraceae</taxon>
        <taxon>Roseovarius</taxon>
    </lineage>
</organism>
<evidence type="ECO:0000313" key="5">
    <source>
        <dbReference type="EMBL" id="ARE84356.1"/>
    </source>
</evidence>
<dbReference type="InterPro" id="IPR010255">
    <property type="entry name" value="Haem_peroxidase_sf"/>
</dbReference>
<evidence type="ECO:0000256" key="3">
    <source>
        <dbReference type="ARBA" id="ARBA00023180"/>
    </source>
</evidence>
<evidence type="ECO:0000256" key="1">
    <source>
        <dbReference type="ARBA" id="ARBA00004613"/>
    </source>
</evidence>
<dbReference type="Pfam" id="PF22825">
    <property type="entry name" value="HpiC1-like"/>
    <property type="match status" value="1"/>
</dbReference>
<keyword evidence="3" id="KW-0325">Glycoprotein</keyword>
<dbReference type="InterPro" id="IPR019791">
    <property type="entry name" value="Haem_peroxidase_animal"/>
</dbReference>
<dbReference type="InterPro" id="IPR037120">
    <property type="entry name" value="Haem_peroxidase_sf_animal"/>
</dbReference>
<gene>
    <name evidence="5" type="primary">cya</name>
    <name evidence="5" type="ORF">ROSMUCSMR3_02889</name>
</gene>
<dbReference type="PANTHER" id="PTHR11475">
    <property type="entry name" value="OXIDASE/PEROXIDASE"/>
    <property type="match status" value="1"/>
</dbReference>
<sequence>MAVKLNIADLEFFLRQVKISEAHASGTPLTEIYVDADGNVVPEGTPGAVLAIPEALVPNGLRTVDGRYNNLIEGRETWGAADTPMPRLLSQTFLNDQDGDEMPLGAPGGPLVTNTDYGVIGTPSGTNGGHTGNVADADPRIISNLVVDQSTANPAVVEAWFANDAALAAFHERYGEDAIPIRPGEGPEALELLNTSFEDQPLLDGAPGVTSNPLGNFTTTAPSDWTITGGSGGLFAPVDSVSSTAGHPGPNVAWLTGGATLSQDSGTLTEGASYQLSLSVGDRTDQVWSGGTARLVAVGAGGVTTVISSVTLPEPADGQWADLTLNSGPISAGLAGQTLRVEIQQTGGSQVLVDNIALSTSNGNEIEIDNIDLATIPNIAPDDGISAPFNAWMTFFGQFFDHGLDLITKGDNGTVFIPLQADDPLVLGADGIAGTADDLPNHLRFMALTRSTPVDGPGADGVLGTADDTQHEGQNTTTPFVDQNQTYTSHASHQVFLREYAFDTNGNPVSTGKLLDGANGGIPTWAEVKAQARDFLGIELTDGDVLNIPLLRTDDYGEFIRGPNGLPQIVVGIGADGIPNTADDDVVEGNLAAPVNTFTAGAIRIGHAFLDDIAHAANPFDSQSGMLKTADDDTAVGLSDSVSTAGTYDNELLDRHFVTGDGRGNENIGLTAVHHVFHSEHNRQVVAQKKTILESGDIDFINEWLLVDLAAGDPIPTDPTALTWDGERLFQAGRFATEMQYQHLVFEEFGRKIHPNIDPFVFNAVTDINPSIFAEFANVVYRFGHSMLTENMPRVLVNELTGEVTTDNMGLIAAFLNPVAYDNDGAMSADAAAAAVILGMTTEQGSQIDEFIVPALRSNLLGLPLDLAAINIARGRDTGIPSFNDARAELFQQTNSVWLKPYENWVELAANLKTPMTIVNLLAAYGTHSTILAANTLEEKRDAAFDLVFGGGGVSDADRFDFLLGRNGWTSDTNGLNTIDLWVGGLAERIMPFGGMLGSTFTAIFEAQMEALQDGDRFYYLTRTQGQNFLNELEENSFSKMLLANTSLADPGADGIRGTEDDVVRHHIGVDSFARYDFVLEVNQANQLIDDPVGNDPVLEGLGMGKVVRDDPTTSEVETNYIRVTGGEHLAVGGTNGNDTIITSDGDDGIWGDDGDDFIESGFGVDLVNGGGGNDIILDSGDEGDFLKGEGGDDVMASANGLDVLMGGTGKDVIFLGVDSSEVFGGSGDDFIMGGAGADFLLGNEGDDWMEADGGFDTTAGDNSELFFNSKIIGHDVMFAGSDEHDFDAESGDDIMVQGESVMRNEGMFGFDWVSYKGVAIDAYADMRIKIFTTDEEDILRNRFDKVEGLSGWQMNDTLIGDDRVAPGTGEGAEAELFNDGLDQAGIDRIDGLSDLVSLLNGEEFWENGNIIMGGGGSDLITGNGGDDIIDGDRWLNVRIRITGDPTDENTAANEIATVDTLRHIFTEEDGVDPAWVGQSLFELLVSRTIVPAQMNIVREILDGGQEDDIDIAVFSDNRDQYTITDLGNDVFQVEHTGFGTNPAILIDDGIDTLHNIELLRFADGDFALPRPATGMPVINDPTPTNGQVSPVEGQLLTVDTSGIADVNGLGAFSFQWQFLDGAVWTDIPGATNATFTPNDPNFIQQLLGDISEIGRQLRVEVSFTDGVGTLETVYSEPTLAVAENTGVTLNGTTFSNNSLNGSAGNDLLTGVSPFFGVGGNDTLNGNGGDDILNGQAGNDVLNGGAGFDQLDGGGGADVLNGGADDDIIIAGGGTDTIIQASTDGRDVVDGGTGNDTFRVQGNAEAETFTVYAMSGGQNAGLAASLGTSFLASTEIVITRTVGTTTTVVAELDNIEEIAVDTLAVSANDGNGVPNGGVVGGDTVAIVGNFVPTSLNFSTITVNGTAADDTIDISALTSAHRIVFRGEGGNDTIIGTLRPQDVIELPGIGDPVVTVNEDGMVTVSRGGSSVTFDGSSGVPGIGGGTTSDDDVADGSFSLSARDLEGLKNLVNGELAFDGDDDTEEATGVRTLSGEGNNEANPAYGAAGEPFIRLTEARYGDADENGNRQINPIFDGLDPRAISNILGPHDDTTAPNAMNASALFMAFGQYFDHGLDFIAKNPAFGTIEIGGPGAERSPTSDNPADLTRAEVAGYDEEGVPQHTNMTSPFVDQNQAYGSHELVGQFLRESDGAHGFGMRLLGGEADPSDPAFTLLPTLRDLILHHWEAETYFEDPGLPGGAARLQDVFPDLVDEITGEIDPDMVQALASDFLGSGQPLLLDANPFIDLLDHRMAGDGRANENFALTSVHTVWARNHNFHVENLLAQGFEGSDEEIFQAAKMLNESDYQRVVFQEFADKLLGGLRNADGDREDHGWDGYNPDVDARISHEFAAAAYRFGHSLVGENLQVQGPNGELIQVPLYDAFLNPSNDPSVFNGPLPQGYVPAPGYAQYGVAAIIGGTAVQAAEEVDLRIVEAIRSDLVRINADLFSFNVARGWDVGLGTMNQVRTQLAASTDPYVSQAVDMAGDLSPYSSWADFQARNDVSDEDMARLMEAYPDLVLETPAQIAAFVAVNPDVVLEDGANGAKIVKGIDRVDLWTGGLAEKHVNGGMVGQTFWVVLHEQLDRLQEGDRFYYIDRFDNFDFYQEFGEDTTFASIVARNTSLTDIDNNLFDANGIDDDDDNATDDDDDTAGGDEDNATDGDDDTAGGDEDNATDGDDDTAGGDEDTAGDDDQDDTAGDNDTEGDEDDDEPEDNDSNVTPPLAASGNVIGTAAADALFGGAEGDNILALAGRDMIFAGDGDDNVLAGSGRDMIFGDGGNDRLFGEGGDDFIEGGAGNDFVVGGAGSDLFVATMNDGDDVYYGDDVTGGSGSDTLDMSQITADTSVDLGSGSGGRGYASSAQSGNDVLWSIESFIGGAGNDTITAGSAQNEMDGGVGNDVYRFLSASDADGDTISSFEPGDKIDLSQIDANGSGPGKGTFTLVSEAFSGGGQILVTHETGANGDVTVIQGNIEGDNGPDFSISIRGRHDLTQDDFQL</sequence>
<dbReference type="PROSITE" id="PS50292">
    <property type="entry name" value="PEROXIDASE_3"/>
    <property type="match status" value="2"/>
</dbReference>
<feature type="compositionally biased region" description="Acidic residues" evidence="4">
    <location>
        <begin position="2673"/>
        <end position="2753"/>
    </location>
</feature>
<reference evidence="5 6" key="1">
    <citation type="submission" date="2017-03" db="EMBL/GenBank/DDBJ databases">
        <title>Genome Sequence of Roseovarius mucosus strain SMR3 Isolated from a culture of the Diatom Skeletonema marinoi.</title>
        <authorList>
            <person name="Topel M."/>
            <person name="Pinder M."/>
            <person name="Johansson O.N."/>
            <person name="Kourtchenko O."/>
            <person name="Godhe A."/>
            <person name="Clarke A.K."/>
        </authorList>
    </citation>
    <scope>NUCLEOTIDE SEQUENCE [LARGE SCALE GENOMIC DNA]</scope>
    <source>
        <strain evidence="5 6">SMR3</strain>
    </source>
</reference>
<name>A0A1V0RRM8_9RHOB</name>
<dbReference type="Gene3D" id="2.60.40.2700">
    <property type="match status" value="1"/>
</dbReference>
<dbReference type="KEGG" id="rmm:ROSMUCSMR3_02889"/>
<dbReference type="SUPFAM" id="SSF48113">
    <property type="entry name" value="Heme-dependent peroxidases"/>
    <property type="match status" value="2"/>
</dbReference>
<accession>A0A1V0RRM8</accession>
<feature type="region of interest" description="Disordered" evidence="4">
    <location>
        <begin position="2669"/>
        <end position="2762"/>
    </location>
</feature>
<dbReference type="Gene3D" id="1.10.640.10">
    <property type="entry name" value="Haem peroxidase domain superfamily, animal type"/>
    <property type="match status" value="3"/>
</dbReference>